<evidence type="ECO:0000256" key="5">
    <source>
        <dbReference type="ARBA" id="ARBA00022525"/>
    </source>
</evidence>
<evidence type="ECO:0000256" key="9">
    <source>
        <dbReference type="ARBA" id="ARBA00022968"/>
    </source>
</evidence>
<dbReference type="InterPro" id="IPR001675">
    <property type="entry name" value="Glyco_trans_29"/>
</dbReference>
<feature type="transmembrane region" description="Helical" evidence="21">
    <location>
        <begin position="6"/>
        <end position="27"/>
    </location>
</feature>
<evidence type="ECO:0000256" key="21">
    <source>
        <dbReference type="SAM" id="Phobius"/>
    </source>
</evidence>
<dbReference type="Gene3D" id="3.90.1480.20">
    <property type="entry name" value="Glycosyl transferase family 29"/>
    <property type="match status" value="1"/>
</dbReference>
<evidence type="ECO:0000256" key="12">
    <source>
        <dbReference type="ARBA" id="ARBA00023136"/>
    </source>
</evidence>
<dbReference type="GO" id="GO:0003835">
    <property type="term" value="F:beta-galactoside alpha-2,6-sialyltransferase activity"/>
    <property type="evidence" value="ECO:0007669"/>
    <property type="project" value="UniProtKB-EC"/>
</dbReference>
<name>A0A9P0AEF9_BEMTA</name>
<dbReference type="PANTHER" id="PTHR46059">
    <property type="entry name" value="BETA-GALACTOSIDE ALPHA-2,6-SIALYLTRANSFERASE"/>
    <property type="match status" value="1"/>
</dbReference>
<keyword evidence="10 21" id="KW-1133">Transmembrane helix</keyword>
<dbReference type="GO" id="GO:0097503">
    <property type="term" value="P:sialylation"/>
    <property type="evidence" value="ECO:0007669"/>
    <property type="project" value="TreeGrafter"/>
</dbReference>
<dbReference type="EC" id="2.4.3.1" evidence="16"/>
<dbReference type="EMBL" id="OU963866">
    <property type="protein sequence ID" value="CAH0390049.1"/>
    <property type="molecule type" value="Genomic_DNA"/>
</dbReference>
<dbReference type="KEGG" id="btab:109042184"/>
<evidence type="ECO:0000313" key="22">
    <source>
        <dbReference type="EMBL" id="CAH0390049.1"/>
    </source>
</evidence>
<dbReference type="Pfam" id="PF00777">
    <property type="entry name" value="Glyco_transf_29"/>
    <property type="match status" value="1"/>
</dbReference>
<organism evidence="22 23">
    <name type="scientific">Bemisia tabaci</name>
    <name type="common">Sweetpotato whitefly</name>
    <name type="synonym">Aleurodes tabaci</name>
    <dbReference type="NCBI Taxonomy" id="7038"/>
    <lineage>
        <taxon>Eukaryota</taxon>
        <taxon>Metazoa</taxon>
        <taxon>Ecdysozoa</taxon>
        <taxon>Arthropoda</taxon>
        <taxon>Hexapoda</taxon>
        <taxon>Insecta</taxon>
        <taxon>Pterygota</taxon>
        <taxon>Neoptera</taxon>
        <taxon>Paraneoptera</taxon>
        <taxon>Hemiptera</taxon>
        <taxon>Sternorrhyncha</taxon>
        <taxon>Aleyrodoidea</taxon>
        <taxon>Aleyrodidae</taxon>
        <taxon>Aleyrodinae</taxon>
        <taxon>Bemisia</taxon>
    </lineage>
</organism>
<evidence type="ECO:0000256" key="13">
    <source>
        <dbReference type="ARBA" id="ARBA00023157"/>
    </source>
</evidence>
<evidence type="ECO:0000256" key="3">
    <source>
        <dbReference type="ARBA" id="ARBA00004922"/>
    </source>
</evidence>
<comment type="pathway">
    <text evidence="3">Protein modification; protein glycosylation.</text>
</comment>
<evidence type="ECO:0000256" key="8">
    <source>
        <dbReference type="ARBA" id="ARBA00022692"/>
    </source>
</evidence>
<keyword evidence="5" id="KW-0964">Secreted</keyword>
<keyword evidence="11" id="KW-0333">Golgi apparatus</keyword>
<keyword evidence="13" id="KW-1015">Disulfide bond</keyword>
<dbReference type="GO" id="GO:0005576">
    <property type="term" value="C:extracellular region"/>
    <property type="evidence" value="ECO:0007669"/>
    <property type="project" value="UniProtKB-SubCell"/>
</dbReference>
<protein>
    <recommendedName>
        <fullName evidence="17">Beta-galactoside alpha-2,6-sialyltransferase 1</fullName>
        <ecNumber evidence="16">2.4.3.1</ecNumber>
    </recommendedName>
    <alternativeName>
        <fullName evidence="20">CMP-N-acetylneuraminate-beta-galactosamide-alpha-2,6-sialyltransferase 1</fullName>
    </alternativeName>
    <alternativeName>
        <fullName evidence="19">ST6Gal I</fullName>
    </alternativeName>
    <alternativeName>
        <fullName evidence="18">Sialyltransferase 1</fullName>
    </alternativeName>
</protein>
<dbReference type="GO" id="GO:0032580">
    <property type="term" value="C:Golgi cisterna membrane"/>
    <property type="evidence" value="ECO:0007669"/>
    <property type="project" value="UniProtKB-SubCell"/>
</dbReference>
<evidence type="ECO:0000256" key="11">
    <source>
        <dbReference type="ARBA" id="ARBA00023034"/>
    </source>
</evidence>
<keyword evidence="6" id="KW-0328">Glycosyltransferase</keyword>
<evidence type="ECO:0000256" key="7">
    <source>
        <dbReference type="ARBA" id="ARBA00022679"/>
    </source>
</evidence>
<evidence type="ECO:0000256" key="19">
    <source>
        <dbReference type="ARBA" id="ARBA00076676"/>
    </source>
</evidence>
<evidence type="ECO:0000256" key="4">
    <source>
        <dbReference type="ARBA" id="ARBA00006003"/>
    </source>
</evidence>
<comment type="similarity">
    <text evidence="4">Belongs to the glycosyltransferase 29 family.</text>
</comment>
<dbReference type="FunFam" id="3.90.1480.20:FF:000012">
    <property type="entry name" value="ST6 beta-galactoside alpha-2,6-sialyltransferase 1"/>
    <property type="match status" value="1"/>
</dbReference>
<evidence type="ECO:0000256" key="15">
    <source>
        <dbReference type="ARBA" id="ARBA00034249"/>
    </source>
</evidence>
<evidence type="ECO:0000256" key="20">
    <source>
        <dbReference type="ARBA" id="ARBA00080062"/>
    </source>
</evidence>
<sequence>MKTLVLSVWIFINLILFGMFGYILLIWSQHWHAVSHKHQIEALPEESFERPLVEYFNDDFKRFMDNIERPRLEKRSKPPLMMIPKETPVEPAASSFNDTLNRVKAHKNSIMLRLRRVLYSESDVQKFQASNPYNVNYTGLYGTQQGGMSKESLLCSLKQRLPFIKTLRKEDVPFKENLSKSLFEDHMLGSGKRYQKCAIVSNAGSLINSKSGYFIDDHDLVLRFNHAPTDGYVEDVGMKTDIRIVNSKVASNPKFEFLSSPRFRNVTILVWDPCSYSSSLKEWLASPEHPFLEPFMKHRKLYPKNKSYILDPRQLWTLYDYLQAHTPVRLRPNPPSSGLLGLALLLPHCNVVNMIEFVPSVRLTQRCHYFEPFMDEHCTFGVWHPLAAEKFLMINMNSASDIKTYQNGYVSIQGFNTLKCN</sequence>
<evidence type="ECO:0000256" key="16">
    <source>
        <dbReference type="ARBA" id="ARBA00034329"/>
    </source>
</evidence>
<keyword evidence="7" id="KW-0808">Transferase</keyword>
<dbReference type="Proteomes" id="UP001152759">
    <property type="component" value="Chromosome 5"/>
</dbReference>
<reference evidence="22" key="1">
    <citation type="submission" date="2021-12" db="EMBL/GenBank/DDBJ databases">
        <authorList>
            <person name="King R."/>
        </authorList>
    </citation>
    <scope>NUCLEOTIDE SEQUENCE</scope>
</reference>
<accession>A0A9P0AEF9</accession>
<evidence type="ECO:0000256" key="10">
    <source>
        <dbReference type="ARBA" id="ARBA00022989"/>
    </source>
</evidence>
<comment type="subcellular location">
    <subcellularLocation>
        <location evidence="1">Golgi apparatus</location>
        <location evidence="1">Golgi stack membrane</location>
        <topology evidence="1">Single-pass type II membrane protein</topology>
    </subcellularLocation>
    <subcellularLocation>
        <location evidence="2">Secreted</location>
    </subcellularLocation>
</comment>
<dbReference type="AlphaFoldDB" id="A0A9P0AEF9"/>
<evidence type="ECO:0000256" key="17">
    <source>
        <dbReference type="ARBA" id="ARBA00069321"/>
    </source>
</evidence>
<comment type="catalytic activity">
    <reaction evidence="15">
        <text>a beta-D-galactoside + CMP-N-acetyl-beta-neuraminate = an N-acetyl-alpha-neuraminyl-(2-&gt;6)-beta-D-galactosyl derivative + CMP + H(+)</text>
        <dbReference type="Rhea" id="RHEA:52104"/>
        <dbReference type="ChEBI" id="CHEBI:15378"/>
        <dbReference type="ChEBI" id="CHEBI:28034"/>
        <dbReference type="ChEBI" id="CHEBI:57812"/>
        <dbReference type="ChEBI" id="CHEBI:60377"/>
        <dbReference type="ChEBI" id="CHEBI:136398"/>
        <dbReference type="EC" id="2.4.3.1"/>
    </reaction>
</comment>
<keyword evidence="23" id="KW-1185">Reference proteome</keyword>
<evidence type="ECO:0000256" key="18">
    <source>
        <dbReference type="ARBA" id="ARBA00076526"/>
    </source>
</evidence>
<dbReference type="InterPro" id="IPR038578">
    <property type="entry name" value="GT29-like_sf"/>
</dbReference>
<evidence type="ECO:0000313" key="23">
    <source>
        <dbReference type="Proteomes" id="UP001152759"/>
    </source>
</evidence>
<evidence type="ECO:0000256" key="1">
    <source>
        <dbReference type="ARBA" id="ARBA00004447"/>
    </source>
</evidence>
<keyword evidence="12 21" id="KW-0472">Membrane</keyword>
<proteinExistence type="inferred from homology"/>
<keyword evidence="9" id="KW-0735">Signal-anchor</keyword>
<dbReference type="PANTHER" id="PTHR46059:SF1">
    <property type="entry name" value="BETA-GALACTOSIDE ALPHA-2,6-SIALYLTRANSFERASE"/>
    <property type="match status" value="1"/>
</dbReference>
<keyword evidence="14" id="KW-0325">Glycoprotein</keyword>
<gene>
    <name evidence="22" type="ORF">BEMITA_LOCUS8810</name>
</gene>
<evidence type="ECO:0000256" key="6">
    <source>
        <dbReference type="ARBA" id="ARBA00022676"/>
    </source>
</evidence>
<keyword evidence="8 21" id="KW-0812">Transmembrane</keyword>
<evidence type="ECO:0000256" key="14">
    <source>
        <dbReference type="ARBA" id="ARBA00023180"/>
    </source>
</evidence>
<evidence type="ECO:0000256" key="2">
    <source>
        <dbReference type="ARBA" id="ARBA00004613"/>
    </source>
</evidence>